<dbReference type="eggNOG" id="KOG4592">
    <property type="taxonomic scope" value="Eukaryota"/>
</dbReference>
<proteinExistence type="inferred from homology"/>
<reference evidence="8" key="2">
    <citation type="submission" date="2025-09" db="UniProtKB">
        <authorList>
            <consortium name="Ensembl"/>
        </authorList>
    </citation>
    <scope>IDENTIFICATION</scope>
    <source>
        <strain evidence="8">Glennie</strain>
    </source>
</reference>
<dbReference type="Bgee" id="ENSOANG00000001538">
    <property type="expression patterns" value="Expressed in ovary and 3 other cell types or tissues"/>
</dbReference>
<keyword evidence="4" id="KW-0963">Cytoplasm</keyword>
<evidence type="ECO:0000256" key="5">
    <source>
        <dbReference type="ARBA" id="ARBA00022884"/>
    </source>
</evidence>
<evidence type="ECO:0000256" key="6">
    <source>
        <dbReference type="ARBA" id="ARBA00023242"/>
    </source>
</evidence>
<organism evidence="8 9">
    <name type="scientific">Ornithorhynchus anatinus</name>
    <name type="common">Duckbill platypus</name>
    <dbReference type="NCBI Taxonomy" id="9258"/>
    <lineage>
        <taxon>Eukaryota</taxon>
        <taxon>Metazoa</taxon>
        <taxon>Chordata</taxon>
        <taxon>Craniata</taxon>
        <taxon>Vertebrata</taxon>
        <taxon>Euteleostomi</taxon>
        <taxon>Mammalia</taxon>
        <taxon>Monotremata</taxon>
        <taxon>Ornithorhynchidae</taxon>
        <taxon>Ornithorhynchus</taxon>
    </lineage>
</organism>
<evidence type="ECO:0000256" key="2">
    <source>
        <dbReference type="ARBA" id="ARBA00004496"/>
    </source>
</evidence>
<dbReference type="GO" id="GO:0000290">
    <property type="term" value="P:deadenylation-dependent decapping of nuclear-transcribed mRNA"/>
    <property type="evidence" value="ECO:0000318"/>
    <property type="project" value="GO_Central"/>
</dbReference>
<feature type="domain" description="mRNA decay factor PAT1" evidence="7">
    <location>
        <begin position="73"/>
        <end position="193"/>
    </location>
</feature>
<dbReference type="GO" id="GO:0003723">
    <property type="term" value="F:RNA binding"/>
    <property type="evidence" value="ECO:0000318"/>
    <property type="project" value="GO_Central"/>
</dbReference>
<name>F7D1M1_ORNAN</name>
<dbReference type="InterPro" id="IPR039900">
    <property type="entry name" value="Pat1-like"/>
</dbReference>
<dbReference type="PANTHER" id="PTHR21551:SF3">
    <property type="entry name" value="PROTEIN PAT1 HOMOLOG 2"/>
    <property type="match status" value="1"/>
</dbReference>
<keyword evidence="9" id="KW-1185">Reference proteome</keyword>
<dbReference type="InParanoid" id="F7D1M1"/>
<dbReference type="GeneTree" id="ENSGT00520000055649"/>
<dbReference type="STRING" id="9258.ENSOANP00000002449"/>
<accession>F7D1M1</accession>
<dbReference type="GO" id="GO:0033962">
    <property type="term" value="P:P-body assembly"/>
    <property type="evidence" value="ECO:0000318"/>
    <property type="project" value="GO_Central"/>
</dbReference>
<keyword evidence="5" id="KW-0694">RNA-binding</keyword>
<dbReference type="Ensembl" id="ENSOANT00000002450.2">
    <property type="protein sequence ID" value="ENSOANP00000002449.2"/>
    <property type="gene ID" value="ENSOANG00000001538.2"/>
</dbReference>
<evidence type="ECO:0000256" key="1">
    <source>
        <dbReference type="ARBA" id="ARBA00004123"/>
    </source>
</evidence>
<evidence type="ECO:0000259" key="7">
    <source>
        <dbReference type="Pfam" id="PF09770"/>
    </source>
</evidence>
<dbReference type="Proteomes" id="UP000002279">
    <property type="component" value="Unplaced"/>
</dbReference>
<dbReference type="AlphaFoldDB" id="F7D1M1"/>
<reference evidence="8" key="1">
    <citation type="submission" date="2025-08" db="UniProtKB">
        <authorList>
            <consortium name="Ensembl"/>
        </authorList>
    </citation>
    <scope>IDENTIFICATION</scope>
    <source>
        <strain evidence="8">Glennie</strain>
    </source>
</reference>
<comment type="subcellular location">
    <subcellularLocation>
        <location evidence="2">Cytoplasm</location>
    </subcellularLocation>
    <subcellularLocation>
        <location evidence="1">Nucleus</location>
    </subcellularLocation>
</comment>
<protein>
    <recommendedName>
        <fullName evidence="7">mRNA decay factor PAT1 domain-containing protein</fullName>
    </recommendedName>
</protein>
<evidence type="ECO:0000256" key="4">
    <source>
        <dbReference type="ARBA" id="ARBA00022490"/>
    </source>
</evidence>
<dbReference type="HOGENOM" id="CLU_009778_0_0_1"/>
<dbReference type="Pfam" id="PF09770">
    <property type="entry name" value="PAT1"/>
    <property type="match status" value="1"/>
</dbReference>
<sequence>MTQKEKEWVIKVQMLQLQSENPQLDDYYYQEYYRKLEQKQTEEELHGRRSRLESPKLVTPYIQKTEAYESVVRIEGSLGQVTVSTCFSPRRAIDAVPHGPQEQVPGAVGDQRLRTLYRIEKTYLQLLELEESQRALLPASHEQYRPQVEKLYRALKIGEQDMDEAVDEFLQVLCVRKGKALVARLLPQLPRGQAALLAIAGHLPFLVRRDTTDQALPLLFKPLDSCISCLPLDELLQVLQGLLLVPPDALERPVPVALQNQFGISLLFSLLSRGEQLVSSDCSLDRPPTNLANWMNVVVLVAQEISQMPTASLAEPLVHPKNLLSLFCHYVGKQMEPPLKDWM</sequence>
<dbReference type="OMA" id="WSQKPDP"/>
<comment type="similarity">
    <text evidence="3">Belongs to the PAT1 family.</text>
</comment>
<evidence type="ECO:0000313" key="9">
    <source>
        <dbReference type="Proteomes" id="UP000002279"/>
    </source>
</evidence>
<dbReference type="GO" id="GO:0005634">
    <property type="term" value="C:nucleus"/>
    <property type="evidence" value="ECO:0007669"/>
    <property type="project" value="UniProtKB-SubCell"/>
</dbReference>
<evidence type="ECO:0000313" key="8">
    <source>
        <dbReference type="Ensembl" id="ENSOANP00000002449.2"/>
    </source>
</evidence>
<keyword evidence="6" id="KW-0539">Nucleus</keyword>
<evidence type="ECO:0000256" key="3">
    <source>
        <dbReference type="ARBA" id="ARBA00009138"/>
    </source>
</evidence>
<dbReference type="GO" id="GO:0000932">
    <property type="term" value="C:P-body"/>
    <property type="evidence" value="ECO:0000318"/>
    <property type="project" value="GO_Central"/>
</dbReference>
<dbReference type="PANTHER" id="PTHR21551">
    <property type="entry name" value="TOPOISOMERASE II-ASSOCIATED PROTEIN PAT1"/>
    <property type="match status" value="1"/>
</dbReference>
<dbReference type="InterPro" id="IPR019167">
    <property type="entry name" value="PAT1_dom"/>
</dbReference>
<dbReference type="FunCoup" id="F7D1M1">
    <property type="interactions" value="1160"/>
</dbReference>